<keyword evidence="4" id="KW-1003">Cell membrane</keyword>
<dbReference type="Ensembl" id="ENSSTUT00000026071.1">
    <property type="protein sequence ID" value="ENSSTUP00000024865.1"/>
    <property type="gene ID" value="ENSSTUG00000010314.1"/>
</dbReference>
<dbReference type="Gene3D" id="3.40.930.10">
    <property type="entry name" value="Mannitol-specific EII, Chain A"/>
    <property type="match status" value="1"/>
</dbReference>
<evidence type="ECO:0000256" key="4">
    <source>
        <dbReference type="ARBA" id="ARBA00022475"/>
    </source>
</evidence>
<evidence type="ECO:0000256" key="1">
    <source>
        <dbReference type="ARBA" id="ARBA00004651"/>
    </source>
</evidence>
<dbReference type="InterPro" id="IPR016152">
    <property type="entry name" value="PTrfase/Anion_transptr"/>
</dbReference>
<comment type="subcellular location">
    <subcellularLocation>
        <location evidence="1">Cell membrane</location>
        <topology evidence="1">Multi-pass membrane protein</topology>
    </subcellularLocation>
</comment>
<keyword evidence="8 9" id="KW-0472">Membrane</keyword>
<dbReference type="GO" id="GO:0016323">
    <property type="term" value="C:basolateral plasma membrane"/>
    <property type="evidence" value="ECO:0007669"/>
    <property type="project" value="TreeGrafter"/>
</dbReference>
<reference evidence="11" key="2">
    <citation type="submission" date="2025-09" db="UniProtKB">
        <authorList>
            <consortium name="Ensembl"/>
        </authorList>
    </citation>
    <scope>IDENTIFICATION</scope>
</reference>
<keyword evidence="5 9" id="KW-0812">Transmembrane</keyword>
<feature type="transmembrane region" description="Helical" evidence="9">
    <location>
        <begin position="372"/>
        <end position="396"/>
    </location>
</feature>
<evidence type="ECO:0000256" key="9">
    <source>
        <dbReference type="SAM" id="Phobius"/>
    </source>
</evidence>
<dbReference type="AlphaFoldDB" id="A0A673XKV4"/>
<feature type="transmembrane region" description="Helical" evidence="9">
    <location>
        <begin position="556"/>
        <end position="578"/>
    </location>
</feature>
<comment type="similarity">
    <text evidence="2">Belongs to the anion exchanger (TC 2.A.31) family.</text>
</comment>
<keyword evidence="7" id="KW-0406">Ion transport</keyword>
<evidence type="ECO:0000256" key="8">
    <source>
        <dbReference type="ARBA" id="ARBA00023136"/>
    </source>
</evidence>
<keyword evidence="12" id="KW-1185">Reference proteome</keyword>
<keyword evidence="6 9" id="KW-1133">Transmembrane helix</keyword>
<feature type="domain" description="Bicarbonate transporter-like transmembrane" evidence="10">
    <location>
        <begin position="463"/>
        <end position="745"/>
    </location>
</feature>
<dbReference type="GO" id="GO:0006820">
    <property type="term" value="P:monoatomic anion transport"/>
    <property type="evidence" value="ECO:0007669"/>
    <property type="project" value="InterPro"/>
</dbReference>
<name>A0A673XKV4_SALTR</name>
<evidence type="ECO:0000256" key="5">
    <source>
        <dbReference type="ARBA" id="ARBA00022692"/>
    </source>
</evidence>
<dbReference type="PANTHER" id="PTHR11453">
    <property type="entry name" value="ANION EXCHANGE PROTEIN"/>
    <property type="match status" value="1"/>
</dbReference>
<dbReference type="SUPFAM" id="SSF55804">
    <property type="entry name" value="Phoshotransferase/anion transport protein"/>
    <property type="match status" value="1"/>
</dbReference>
<reference evidence="11" key="1">
    <citation type="submission" date="2025-08" db="UniProtKB">
        <authorList>
            <consortium name="Ensembl"/>
        </authorList>
    </citation>
    <scope>IDENTIFICATION</scope>
</reference>
<feature type="transmembrane region" description="Helical" evidence="9">
    <location>
        <begin position="638"/>
        <end position="658"/>
    </location>
</feature>
<evidence type="ECO:0000256" key="6">
    <source>
        <dbReference type="ARBA" id="ARBA00022989"/>
    </source>
</evidence>
<dbReference type="FunFam" id="3.40.930.10:FF:000019">
    <property type="entry name" value="Solute carrier family 4 member 11"/>
    <property type="match status" value="1"/>
</dbReference>
<feature type="transmembrane region" description="Helical" evidence="9">
    <location>
        <begin position="685"/>
        <end position="707"/>
    </location>
</feature>
<protein>
    <submittedName>
        <fullName evidence="11">Solute carrier family 4 member 11</fullName>
    </submittedName>
</protein>
<dbReference type="GO" id="GO:0005452">
    <property type="term" value="F:solute:inorganic anion antiporter activity"/>
    <property type="evidence" value="ECO:0007669"/>
    <property type="project" value="InterPro"/>
</dbReference>
<dbReference type="FunFam" id="1.10.287.570:FF:000002">
    <property type="entry name" value="Solute carrier family 4 member 11"/>
    <property type="match status" value="1"/>
</dbReference>
<dbReference type="Proteomes" id="UP000472277">
    <property type="component" value="Chromosome 3"/>
</dbReference>
<evidence type="ECO:0000313" key="12">
    <source>
        <dbReference type="Proteomes" id="UP000472277"/>
    </source>
</evidence>
<gene>
    <name evidence="11" type="primary">SLC4A11</name>
</gene>
<accession>A0A673XKV4</accession>
<dbReference type="InterPro" id="IPR011531">
    <property type="entry name" value="HCO3_transpt-like_TM_dom"/>
</dbReference>
<evidence type="ECO:0000259" key="10">
    <source>
        <dbReference type="Pfam" id="PF00955"/>
    </source>
</evidence>
<evidence type="ECO:0000313" key="11">
    <source>
        <dbReference type="Ensembl" id="ENSSTUP00000024865.1"/>
    </source>
</evidence>
<feature type="transmembrane region" description="Helical" evidence="9">
    <location>
        <begin position="333"/>
        <end position="360"/>
    </location>
</feature>
<organism evidence="11 12">
    <name type="scientific">Salmo trutta</name>
    <name type="common">Brown trout</name>
    <dbReference type="NCBI Taxonomy" id="8032"/>
    <lineage>
        <taxon>Eukaryota</taxon>
        <taxon>Metazoa</taxon>
        <taxon>Chordata</taxon>
        <taxon>Craniata</taxon>
        <taxon>Vertebrata</taxon>
        <taxon>Euteleostomi</taxon>
        <taxon>Actinopterygii</taxon>
        <taxon>Neopterygii</taxon>
        <taxon>Teleostei</taxon>
        <taxon>Protacanthopterygii</taxon>
        <taxon>Salmoniformes</taxon>
        <taxon>Salmonidae</taxon>
        <taxon>Salmoninae</taxon>
        <taxon>Salmo</taxon>
    </lineage>
</organism>
<feature type="transmembrane region" description="Helical" evidence="9">
    <location>
        <begin position="713"/>
        <end position="733"/>
    </location>
</feature>
<evidence type="ECO:0000256" key="7">
    <source>
        <dbReference type="ARBA" id="ARBA00023065"/>
    </source>
</evidence>
<feature type="transmembrane region" description="Helical" evidence="9">
    <location>
        <begin position="295"/>
        <end position="312"/>
    </location>
</feature>
<dbReference type="GO" id="GO:0050801">
    <property type="term" value="P:monoatomic ion homeostasis"/>
    <property type="evidence" value="ECO:0007669"/>
    <property type="project" value="TreeGrafter"/>
</dbReference>
<feature type="domain" description="Bicarbonate transporter-like transmembrane" evidence="10">
    <location>
        <begin position="259"/>
        <end position="428"/>
    </location>
</feature>
<evidence type="ECO:0000256" key="2">
    <source>
        <dbReference type="ARBA" id="ARBA00010993"/>
    </source>
</evidence>
<dbReference type="Gene3D" id="1.10.287.570">
    <property type="entry name" value="Helical hairpin bin"/>
    <property type="match status" value="1"/>
</dbReference>
<dbReference type="InterPro" id="IPR003020">
    <property type="entry name" value="HCO3_transpt_euk"/>
</dbReference>
<keyword evidence="3" id="KW-0813">Transport</keyword>
<dbReference type="Pfam" id="PF00955">
    <property type="entry name" value="HCO3_cotransp"/>
    <property type="match status" value="2"/>
</dbReference>
<dbReference type="GeneTree" id="ENSGT00940000154894"/>
<dbReference type="PANTHER" id="PTHR11453:SF127">
    <property type="entry name" value="SOLUTE CARRIER FAMILY 4 MEMBER 11"/>
    <property type="match status" value="1"/>
</dbReference>
<feature type="transmembrane region" description="Helical" evidence="9">
    <location>
        <begin position="475"/>
        <end position="497"/>
    </location>
</feature>
<evidence type="ECO:0000256" key="3">
    <source>
        <dbReference type="ARBA" id="ARBA00022448"/>
    </source>
</evidence>
<proteinExistence type="inferred from homology"/>
<feature type="transmembrane region" description="Helical" evidence="9">
    <location>
        <begin position="509"/>
        <end position="530"/>
    </location>
</feature>
<sequence>MTFFKSNFHPDRVLPSMGFYSYQHLPWLCLHQYVKPMNFQEEVRGHRDLDGFLAQASILLDDKATTLDEVLRRMLTHVTEDGHGSCDMDEVMNTVFTDTGGDEDNVQLLSETIQGVTASATGVRYQQSWLCVLCNVKSLQRRHVCIARLERPQNWGANCCEARYVILILSPPRTKSTKTAIELGRTFATMFSDISFRQKLLDAKTQEEFKQELVHQRHHLSIVNKKPATEKQMIHYRIVQPINKTFVSPQCADFFKVGRGIYEDLRRRLPLYPSDFTDGMYGKDRSLLKYTTTAIFLYIAILLPNIAFGSLNDESTRGEIDVRKVIVGQSIGGVIYSLFAGAPLVIPLTTAPLAIFISVIRGICDDYDLDFPAFYACIGLWNSFFLILGALLNVSLFMKLFKRSSEEIIALFISIAFVGDSVKGTVKSESGDGGLTFTQHIQVFRPSGKSVLLTYCYVAWFTSHSPYLHAKVREVVSDCALPIAVVIFSFIGSFLFLDVERELAQFDKLTGMNCLSAVGLGFLLALLIFIDQNIVISLTHVPEAKLLKGTAFHWDLMLTGFINILMSCLGLPWMHAAFPHSSLHARQLAKVELHVEGGHLYETIVNVKETRITALTANILIGLSVFLLPIPLQWIPKPVLYGLFLYIAATSLDGNQMFDRMLLLLKEQTSYPPTHYIRRVPQKKVHFFTALQILQLIILCAFGMYPLPYIKMIFPFLMILLIPIRTNLLPRVIEAKYLDIMDSQHM</sequence>